<dbReference type="PANTHER" id="PTHR43303">
    <property type="entry name" value="NADPH DEHYDROGENASE C23G7.10C-RELATED"/>
    <property type="match status" value="1"/>
</dbReference>
<evidence type="ECO:0000313" key="7">
    <source>
        <dbReference type="EMBL" id="GER88803.1"/>
    </source>
</evidence>
<dbReference type="EMBL" id="BKZW01000001">
    <property type="protein sequence ID" value="GER88803.1"/>
    <property type="molecule type" value="Genomic_DNA"/>
</dbReference>
<dbReference type="GO" id="GO:0010181">
    <property type="term" value="F:FMN binding"/>
    <property type="evidence" value="ECO:0007669"/>
    <property type="project" value="InterPro"/>
</dbReference>
<evidence type="ECO:0000256" key="4">
    <source>
        <dbReference type="ARBA" id="ARBA00022857"/>
    </source>
</evidence>
<evidence type="ECO:0000256" key="5">
    <source>
        <dbReference type="ARBA" id="ARBA00023002"/>
    </source>
</evidence>
<evidence type="ECO:0000259" key="6">
    <source>
        <dbReference type="Pfam" id="PF00724"/>
    </source>
</evidence>
<dbReference type="InterPro" id="IPR044152">
    <property type="entry name" value="YqjM-like"/>
</dbReference>
<evidence type="ECO:0000256" key="3">
    <source>
        <dbReference type="ARBA" id="ARBA00022643"/>
    </source>
</evidence>
<keyword evidence="5" id="KW-0560">Oxidoreductase</keyword>
<dbReference type="Pfam" id="PF00724">
    <property type="entry name" value="Oxidored_FMN"/>
    <property type="match status" value="1"/>
</dbReference>
<evidence type="ECO:0000256" key="1">
    <source>
        <dbReference type="ARBA" id="ARBA00001917"/>
    </source>
</evidence>
<dbReference type="InterPro" id="IPR013785">
    <property type="entry name" value="Aldolase_TIM"/>
</dbReference>
<dbReference type="InterPro" id="IPR001155">
    <property type="entry name" value="OxRdtase_FMN_N"/>
</dbReference>
<dbReference type="CDD" id="cd02932">
    <property type="entry name" value="OYE_YqiM_FMN"/>
    <property type="match status" value="1"/>
</dbReference>
<comment type="cofactor">
    <cofactor evidence="1">
        <name>FMN</name>
        <dbReference type="ChEBI" id="CHEBI:58210"/>
    </cofactor>
</comment>
<keyword evidence="4" id="KW-0521">NADP</keyword>
<dbReference type="PANTHER" id="PTHR43303:SF4">
    <property type="entry name" value="NADPH DEHYDROGENASE C23G7.10C-RELATED"/>
    <property type="match status" value="1"/>
</dbReference>
<dbReference type="SUPFAM" id="SSF51395">
    <property type="entry name" value="FMN-linked oxidoreductases"/>
    <property type="match status" value="1"/>
</dbReference>
<evidence type="ECO:0000313" key="8">
    <source>
        <dbReference type="Proteomes" id="UP000326912"/>
    </source>
</evidence>
<name>A0A5J4KLX9_9CHLR</name>
<accession>A0A5J4KLX9</accession>
<dbReference type="Gene3D" id="3.20.20.70">
    <property type="entry name" value="Aldolase class I"/>
    <property type="match status" value="1"/>
</dbReference>
<gene>
    <name evidence="7" type="ORF">KDW_29650</name>
</gene>
<feature type="domain" description="NADH:flavin oxidoreductase/NADH oxidase N-terminal" evidence="6">
    <location>
        <begin position="21"/>
        <end position="355"/>
    </location>
</feature>
<dbReference type="NCBIfam" id="NF010047">
    <property type="entry name" value="PRK13523.1"/>
    <property type="match status" value="1"/>
</dbReference>
<keyword evidence="3" id="KW-0288">FMN</keyword>
<dbReference type="AlphaFoldDB" id="A0A5J4KLX9"/>
<keyword evidence="8" id="KW-1185">Reference proteome</keyword>
<dbReference type="GO" id="GO:0003959">
    <property type="term" value="F:NADPH dehydrogenase activity"/>
    <property type="evidence" value="ECO:0007669"/>
    <property type="project" value="InterPro"/>
</dbReference>
<dbReference type="GO" id="GO:0050661">
    <property type="term" value="F:NADP binding"/>
    <property type="evidence" value="ECO:0007669"/>
    <property type="project" value="InterPro"/>
</dbReference>
<organism evidence="7 8">
    <name type="scientific">Dictyobacter vulcani</name>
    <dbReference type="NCBI Taxonomy" id="2607529"/>
    <lineage>
        <taxon>Bacteria</taxon>
        <taxon>Bacillati</taxon>
        <taxon>Chloroflexota</taxon>
        <taxon>Ktedonobacteria</taxon>
        <taxon>Ktedonobacterales</taxon>
        <taxon>Dictyobacteraceae</taxon>
        <taxon>Dictyobacter</taxon>
    </lineage>
</organism>
<evidence type="ECO:0000256" key="2">
    <source>
        <dbReference type="ARBA" id="ARBA00022630"/>
    </source>
</evidence>
<proteinExistence type="predicted"/>
<sequence>MTTLPINNTTADDQKKQTVTLFEPYTLRDITFRNRIAVAPMCQYSSVDGFATDWHLVHLGSFAVGGAALVITEAAAVEARGRISPQDLGIYKDEHIEMLSRITTFIKAQGARAGIQLAHAGRKASTFRPWSGSGEVTKENGGWQTIAPSAVRFAQNFPLPTELSVAEIAEVVQSFQDGARRALKAGFEVLEIHAAHGYLLHQFLSPYSNKREDQYGGSLENRMRFLVEVVTAIREIMPAELPLLVRVSATDWIEDGLTLEESVEVARALKIHGVDLIDVSSGGNVAQAKIAVGPGYQVPFAERIRHGADVPTGAVGLITEPAQANEILQQQQADLILLARELLRDPHWPLRAARELGYDLAWPKQYERAKI</sequence>
<dbReference type="Proteomes" id="UP000326912">
    <property type="component" value="Unassembled WGS sequence"/>
</dbReference>
<comment type="caution">
    <text evidence="7">The sequence shown here is derived from an EMBL/GenBank/DDBJ whole genome shotgun (WGS) entry which is preliminary data.</text>
</comment>
<dbReference type="RefSeq" id="WP_151756660.1">
    <property type="nucleotide sequence ID" value="NZ_BKZW01000001.1"/>
</dbReference>
<protein>
    <submittedName>
        <fullName evidence="7">Oxidoreductase</fullName>
    </submittedName>
</protein>
<keyword evidence="2" id="KW-0285">Flavoprotein</keyword>
<reference evidence="7 8" key="1">
    <citation type="submission" date="2019-10" db="EMBL/GenBank/DDBJ databases">
        <title>Dictyobacter vulcani sp. nov., within the class Ktedonobacteria, isolated from soil of volcanic Mt. Zao.</title>
        <authorList>
            <person name="Zheng Y."/>
            <person name="Wang C.M."/>
            <person name="Sakai Y."/>
            <person name="Abe K."/>
            <person name="Yokota A."/>
            <person name="Yabe S."/>
        </authorList>
    </citation>
    <scope>NUCLEOTIDE SEQUENCE [LARGE SCALE GENOMIC DNA]</scope>
    <source>
        <strain evidence="7 8">W12</strain>
    </source>
</reference>